<reference evidence="2 3" key="1">
    <citation type="submission" date="2018-06" db="EMBL/GenBank/DDBJ databases">
        <authorList>
            <consortium name="Pathogen Informatics"/>
            <person name="Doyle S."/>
        </authorList>
    </citation>
    <scope>NUCLEOTIDE SEQUENCE [LARGE SCALE GENOMIC DNA]</scope>
    <source>
        <strain evidence="2 3">NCTC10865</strain>
    </source>
</reference>
<feature type="region of interest" description="Disordered" evidence="1">
    <location>
        <begin position="98"/>
        <end position="134"/>
    </location>
</feature>
<accession>A0A376RPW4</accession>
<protein>
    <submittedName>
        <fullName evidence="2">DNA phosphorothioation-dependent restriction protein DptH</fullName>
    </submittedName>
</protein>
<dbReference type="Proteomes" id="UP000254159">
    <property type="component" value="Unassembled WGS sequence"/>
</dbReference>
<organism evidence="2 3">
    <name type="scientific">Escherichia coli</name>
    <dbReference type="NCBI Taxonomy" id="562"/>
    <lineage>
        <taxon>Bacteria</taxon>
        <taxon>Pseudomonadati</taxon>
        <taxon>Pseudomonadota</taxon>
        <taxon>Gammaproteobacteria</taxon>
        <taxon>Enterobacterales</taxon>
        <taxon>Enterobacteriaceae</taxon>
        <taxon>Escherichia</taxon>
    </lineage>
</organism>
<evidence type="ECO:0000313" key="3">
    <source>
        <dbReference type="Proteomes" id="UP000254159"/>
    </source>
</evidence>
<evidence type="ECO:0000313" key="2">
    <source>
        <dbReference type="EMBL" id="STI20088.1"/>
    </source>
</evidence>
<name>A0A376RPW4_ECOLX</name>
<feature type="compositionally biased region" description="Polar residues" evidence="1">
    <location>
        <begin position="111"/>
        <end position="122"/>
    </location>
</feature>
<gene>
    <name evidence="2" type="ORF">NCTC10865_05483</name>
</gene>
<dbReference type="AlphaFoldDB" id="A0A376RPW4"/>
<proteinExistence type="predicted"/>
<dbReference type="EMBL" id="UGCD01000002">
    <property type="protein sequence ID" value="STI20088.1"/>
    <property type="molecule type" value="Genomic_DNA"/>
</dbReference>
<evidence type="ECO:0000256" key="1">
    <source>
        <dbReference type="SAM" id="MobiDB-lite"/>
    </source>
</evidence>
<feature type="compositionally biased region" description="Basic and acidic residues" evidence="1">
    <location>
        <begin position="98"/>
        <end position="109"/>
    </location>
</feature>
<sequence length="164" mass="18801">MQVEKLQLYGVLDSDKLAPLLDRREWWLTGDYQLGELKDYANGFVVAHVDSGSCFDLSYKETTENILQIEIPYSLLSSLITTREGKLPLAERYRVPDKYRLKPESDEHPSPSASGVQVTTPPDTRPDIPSRHQRSALYPYKYYLVMTLHGKPRYSGNRPTPRSL</sequence>